<reference evidence="1" key="1">
    <citation type="submission" date="2023-05" db="EMBL/GenBank/DDBJ databases">
        <authorList>
            <person name="Zhang X."/>
        </authorList>
    </citation>
    <scope>NUCLEOTIDE SEQUENCE</scope>
    <source>
        <strain evidence="1">YF14B1</strain>
    </source>
</reference>
<evidence type="ECO:0000313" key="2">
    <source>
        <dbReference type="Proteomes" id="UP001241110"/>
    </source>
</evidence>
<dbReference type="Proteomes" id="UP001241110">
    <property type="component" value="Unassembled WGS sequence"/>
</dbReference>
<organism evidence="1 2">
    <name type="scientific">Xanthocytophaga flava</name>
    <dbReference type="NCBI Taxonomy" id="3048013"/>
    <lineage>
        <taxon>Bacteria</taxon>
        <taxon>Pseudomonadati</taxon>
        <taxon>Bacteroidota</taxon>
        <taxon>Cytophagia</taxon>
        <taxon>Cytophagales</taxon>
        <taxon>Rhodocytophagaceae</taxon>
        <taxon>Xanthocytophaga</taxon>
    </lineage>
</organism>
<proteinExistence type="predicted"/>
<evidence type="ECO:0000313" key="1">
    <source>
        <dbReference type="EMBL" id="MDJ1482614.1"/>
    </source>
</evidence>
<sequence>MRTNVYSGLSFLWLIFFILGMSFSGYAQQATPVINTGKSVTALENHVQSILQYVVDNKKTVDQLSQDNLADLPVGIARKIGNTTYIIAIDSARFDPRTSNWSLTAYTSVTLPGSTQPLAFAGRNIIFNQGGISASADTRLALISTQTIPLSQATRLELPGDGRNYVSFNCNGFQAINLKGVFRFNGEMLQPDTRLAPQDTVVSATLEINATDLNNLIFNTQITPFQVKGIKDFSFLVRSATVDMSDLANPPGISLPVEYQQDLGENILLWRGFYLKEVDVTYNGLDSTGSENTTKTKATNTVDNGKRPVFTARNLLIDDSGVSGSFSAFHLLTLQNGSADGWPFSIDSLGVKLAHNRLAGGGLAGYMQIPLLGDESFGYRAEMEQKKDNIDYRFAIQTTITHSYKGALGEIKLNKGCVISMAKRNGKMMPSALLHGTLSVKISELELSEVAFENLGLVTQKPYIVSGVFAIDGKKQAKSVGFPIQIDSIRAGVFQNQVGLGVGVSLNLMNQEDKPPLAKTYIQMLAKIEQVQTQSGDAKEVHQRWKLDKIKVDDIILQMETSAISMKGRLTLFSDDRVYGNGFRGSIKFGLKKVLDSDIEALAYFGSKSTFRYWHVDVAVPVGNVPLMPPAPVFLKAIMGGMSYHMVQQGSQMPDFSKMGVESASASPAAISTPQITGSEKIYLPDSTTGLSFLAGVALVVGADKACNADVMLEVAFREGGGMKYVQFNGAAYFMTNMADRPRGTKAVPSPLYATMKMLYDNENRVFHANMQGYLNMQGGIKGLGQGGMIGEMVIHVDPKDWYVYIGRPSQMLGIDLAGVANAQAYFMVGTKIESLPLPPSEVIEIVGKSNVRQFDAGMVNGGRGFALGARFSAGFDSKDKDGKERYRPFYATIRIGGGADVMLRDYGKNTYCEGRSGSVGINGWYASGQAYVFLIGRVGIIIKKNRRFDILDLGAAALLQAELPNPTWMKGVVAGRFSILGGLVKGKFHLDFESGEECKMVSQGNELGDFPIIADLKPTASNSEVDVFTAPQASFNMEIGKEIVMENVQNETHTYRVVLDKFSIVQNKKPLTASMEWNKTKDVAMLRTYEVLPGNAQLTAQVKIHWEKKGANGVWESLKDENGSVDYESKEVSFKTGPRPESIPDNNVAYSYPVKRQYNFLKNESSQGYIQLKQDQRYLFESGTGSQAYQFLARFERTTGKTTDIGMQYDPSQKRVKFAIPADLTNETVYQFSLVRKPVESGQVDKNLQRSEIKTTVNDSSSVVVRNNTLEGTVLQANEKKMYESAFRTSKYNSFTEKVNSWSGEQSLFAQNTNGTLSLAMRANTSETFDAFELTGNAGEAVMPPLVQIEASADNAWYRNTIYPLLYQYYGKDISGLTIESRDTTLWGVPPLRALKLFSNEERNGYVLDESHITSGLAPFQQGTVTVEYYLSFTGKNDYEELVNKAINSKVRSVWIEKLRSSIAYHGLEKGVYPVVIKYVLPDKTVTAQRTINIKF</sequence>
<dbReference type="RefSeq" id="WP_313981890.1">
    <property type="nucleotide sequence ID" value="NZ_JASJOS010000008.1"/>
</dbReference>
<protein>
    <submittedName>
        <fullName evidence="1">Uncharacterized protein</fullName>
    </submittedName>
</protein>
<dbReference type="EMBL" id="JASJOS010000008">
    <property type="protein sequence ID" value="MDJ1482614.1"/>
    <property type="molecule type" value="Genomic_DNA"/>
</dbReference>
<accession>A0AAE3UAB5</accession>
<comment type="caution">
    <text evidence="1">The sequence shown here is derived from an EMBL/GenBank/DDBJ whole genome shotgun (WGS) entry which is preliminary data.</text>
</comment>
<name>A0AAE3UAB5_9BACT</name>
<gene>
    <name evidence="1" type="ORF">QNI16_19090</name>
</gene>